<evidence type="ECO:0000256" key="6">
    <source>
        <dbReference type="RuleBase" id="RU367018"/>
    </source>
</evidence>
<evidence type="ECO:0000256" key="1">
    <source>
        <dbReference type="ARBA" id="ARBA00005889"/>
    </source>
</evidence>
<protein>
    <recommendedName>
        <fullName evidence="6">Protein FAR1-RELATED SEQUENCE</fullName>
    </recommendedName>
</protein>
<evidence type="ECO:0000256" key="7">
    <source>
        <dbReference type="SAM" id="MobiDB-lite"/>
    </source>
</evidence>
<dbReference type="InterPro" id="IPR036875">
    <property type="entry name" value="Znf_CCHC_sf"/>
</dbReference>
<reference evidence="9" key="2">
    <citation type="submission" date="2023-06" db="EMBL/GenBank/DDBJ databases">
        <authorList>
            <person name="Swenson N.G."/>
            <person name="Wegrzyn J.L."/>
            <person name="Mcevoy S.L."/>
        </authorList>
    </citation>
    <scope>NUCLEOTIDE SEQUENCE</scope>
    <source>
        <strain evidence="9">NS2018</strain>
        <tissue evidence="9">Leaf</tissue>
    </source>
</reference>
<evidence type="ECO:0000259" key="8">
    <source>
        <dbReference type="PROSITE" id="PS50966"/>
    </source>
</evidence>
<accession>A0AA39VB35</accession>
<dbReference type="SUPFAM" id="SSF57756">
    <property type="entry name" value="Retrovirus zinc finger-like domains"/>
    <property type="match status" value="1"/>
</dbReference>
<evidence type="ECO:0000256" key="4">
    <source>
        <dbReference type="ARBA" id="ARBA00022833"/>
    </source>
</evidence>
<comment type="function">
    <text evidence="6">Putative transcription activator involved in regulating light control of development.</text>
</comment>
<dbReference type="GO" id="GO:0008270">
    <property type="term" value="F:zinc ion binding"/>
    <property type="evidence" value="ECO:0007669"/>
    <property type="project" value="UniProtKB-UniRule"/>
</dbReference>
<comment type="caution">
    <text evidence="9">The sequence shown here is derived from an EMBL/GenBank/DDBJ whole genome shotgun (WGS) entry which is preliminary data.</text>
</comment>
<evidence type="ECO:0000256" key="2">
    <source>
        <dbReference type="ARBA" id="ARBA00022723"/>
    </source>
</evidence>
<dbReference type="GO" id="GO:0006355">
    <property type="term" value="P:regulation of DNA-templated transcription"/>
    <property type="evidence" value="ECO:0007669"/>
    <property type="project" value="UniProtKB-UniRule"/>
</dbReference>
<gene>
    <name evidence="9" type="ORF">LWI29_015239</name>
</gene>
<evidence type="ECO:0000256" key="5">
    <source>
        <dbReference type="PROSITE-ProRule" id="PRU00325"/>
    </source>
</evidence>
<name>A0AA39VB35_ACESA</name>
<dbReference type="PANTHER" id="PTHR31669:SF263">
    <property type="entry name" value="PROTEIN FAR1-RELATED SEQUENCE"/>
    <property type="match status" value="1"/>
</dbReference>
<feature type="region of interest" description="Disordered" evidence="7">
    <location>
        <begin position="184"/>
        <end position="215"/>
    </location>
</feature>
<reference evidence="9" key="1">
    <citation type="journal article" date="2022" name="Plant J.">
        <title>Strategies of tolerance reflected in two North American maple genomes.</title>
        <authorList>
            <person name="McEvoy S.L."/>
            <person name="Sezen U.U."/>
            <person name="Trouern-Trend A."/>
            <person name="McMahon S.M."/>
            <person name="Schaberg P.G."/>
            <person name="Yang J."/>
            <person name="Wegrzyn J.L."/>
            <person name="Swenson N.G."/>
        </authorList>
    </citation>
    <scope>NUCLEOTIDE SEQUENCE</scope>
    <source>
        <strain evidence="9">NS2018</strain>
    </source>
</reference>
<comment type="subcellular location">
    <subcellularLocation>
        <location evidence="6">Nucleus</location>
    </subcellularLocation>
</comment>
<evidence type="ECO:0000256" key="3">
    <source>
        <dbReference type="ARBA" id="ARBA00022771"/>
    </source>
</evidence>
<feature type="domain" description="SWIM-type" evidence="8">
    <location>
        <begin position="53"/>
        <end position="87"/>
    </location>
</feature>
<evidence type="ECO:0000313" key="10">
    <source>
        <dbReference type="Proteomes" id="UP001168877"/>
    </source>
</evidence>
<dbReference type="GO" id="GO:0005634">
    <property type="term" value="C:nucleus"/>
    <property type="evidence" value="ECO:0007669"/>
    <property type="project" value="UniProtKB-SubCell"/>
</dbReference>
<dbReference type="InterPro" id="IPR031052">
    <property type="entry name" value="FHY3/FAR1"/>
</dbReference>
<dbReference type="PROSITE" id="PS50966">
    <property type="entry name" value="ZF_SWIM"/>
    <property type="match status" value="1"/>
</dbReference>
<keyword evidence="3 5" id="KW-0863">Zinc-finger</keyword>
<keyword evidence="10" id="KW-1185">Reference proteome</keyword>
<keyword evidence="6" id="KW-0539">Nucleus</keyword>
<dbReference type="PANTHER" id="PTHR31669">
    <property type="entry name" value="PROTEIN FAR1-RELATED SEQUENCE 10-RELATED"/>
    <property type="match status" value="1"/>
</dbReference>
<dbReference type="InterPro" id="IPR007527">
    <property type="entry name" value="Znf_SWIM"/>
</dbReference>
<dbReference type="InterPro" id="IPR006564">
    <property type="entry name" value="Znf_PMZ"/>
</dbReference>
<sequence length="215" mass="24579">MSPLEEQAQSILTSFAFKKFREKFEIAGHYLILVDLGVEFIMQHFKEGCTLKHKVFWDGKMAMCSCKHFEFWGILCRHILSVFFHKDCSEIPSTYLPSRWHCELKQDKKVVDVPQNDTTSLVKEIPLGSNNIIGDDIGCPLTSNIKGNPKQKQMKGGKELGKLNKTCGLCKRIGHNITTCPEKEDIDSQSYSQKKKKNKKKAEDDSVNPMFSLKF</sequence>
<proteinExistence type="inferred from homology"/>
<organism evidence="9 10">
    <name type="scientific">Acer saccharum</name>
    <name type="common">Sugar maple</name>
    <dbReference type="NCBI Taxonomy" id="4024"/>
    <lineage>
        <taxon>Eukaryota</taxon>
        <taxon>Viridiplantae</taxon>
        <taxon>Streptophyta</taxon>
        <taxon>Embryophyta</taxon>
        <taxon>Tracheophyta</taxon>
        <taxon>Spermatophyta</taxon>
        <taxon>Magnoliopsida</taxon>
        <taxon>eudicotyledons</taxon>
        <taxon>Gunneridae</taxon>
        <taxon>Pentapetalae</taxon>
        <taxon>rosids</taxon>
        <taxon>malvids</taxon>
        <taxon>Sapindales</taxon>
        <taxon>Sapindaceae</taxon>
        <taxon>Hippocastanoideae</taxon>
        <taxon>Acereae</taxon>
        <taxon>Acer</taxon>
    </lineage>
</organism>
<dbReference type="Proteomes" id="UP001168877">
    <property type="component" value="Unassembled WGS sequence"/>
</dbReference>
<comment type="similarity">
    <text evidence="1 6">Belongs to the FHY3/FAR1 family.</text>
</comment>
<evidence type="ECO:0000313" key="9">
    <source>
        <dbReference type="EMBL" id="KAK0571408.1"/>
    </source>
</evidence>
<dbReference type="AlphaFoldDB" id="A0AA39VB35"/>
<dbReference type="SMART" id="SM00575">
    <property type="entry name" value="ZnF_PMZ"/>
    <property type="match status" value="1"/>
</dbReference>
<keyword evidence="2 6" id="KW-0479">Metal-binding</keyword>
<dbReference type="Pfam" id="PF04434">
    <property type="entry name" value="SWIM"/>
    <property type="match status" value="1"/>
</dbReference>
<keyword evidence="4 6" id="KW-0862">Zinc</keyword>
<dbReference type="EMBL" id="JAUESC010000388">
    <property type="protein sequence ID" value="KAK0571408.1"/>
    <property type="molecule type" value="Genomic_DNA"/>
</dbReference>
<dbReference type="GO" id="GO:0003676">
    <property type="term" value="F:nucleic acid binding"/>
    <property type="evidence" value="ECO:0007669"/>
    <property type="project" value="InterPro"/>
</dbReference>